<evidence type="ECO:0000259" key="4">
    <source>
        <dbReference type="PROSITE" id="PS51459"/>
    </source>
</evidence>
<protein>
    <recommendedName>
        <fullName evidence="4">Fido domain-containing protein</fullName>
    </recommendedName>
</protein>
<organism evidence="5 6">
    <name type="scientific">Candidatus Roizmanbacteria bacterium RIFCSPHIGHO2_01_FULL_39_12b</name>
    <dbReference type="NCBI Taxonomy" id="1802030"/>
    <lineage>
        <taxon>Bacteria</taxon>
        <taxon>Candidatus Roizmaniibacteriota</taxon>
    </lineage>
</organism>
<feature type="binding site" evidence="2">
    <location>
        <begin position="223"/>
        <end position="224"/>
    </location>
    <ligand>
        <name>ATP</name>
        <dbReference type="ChEBI" id="CHEBI:30616"/>
    </ligand>
</feature>
<dbReference type="SUPFAM" id="SSF140931">
    <property type="entry name" value="Fic-like"/>
    <property type="match status" value="1"/>
</dbReference>
<feature type="active site" evidence="1">
    <location>
        <position position="181"/>
    </location>
</feature>
<dbReference type="InterPro" id="IPR003812">
    <property type="entry name" value="Fido"/>
</dbReference>
<dbReference type="GO" id="GO:0005524">
    <property type="term" value="F:ATP binding"/>
    <property type="evidence" value="ECO:0007669"/>
    <property type="project" value="UniProtKB-KW"/>
</dbReference>
<dbReference type="AlphaFoldDB" id="A0A1F7G8K1"/>
<dbReference type="InterPro" id="IPR036388">
    <property type="entry name" value="WH-like_DNA-bd_sf"/>
</dbReference>
<name>A0A1F7G8K1_9BACT</name>
<feature type="binding site" evidence="2">
    <location>
        <begin position="185"/>
        <end position="192"/>
    </location>
    <ligand>
        <name>ATP</name>
        <dbReference type="ChEBI" id="CHEBI:30616"/>
    </ligand>
</feature>
<dbReference type="Gene3D" id="1.10.3290.10">
    <property type="entry name" value="Fido-like domain"/>
    <property type="match status" value="1"/>
</dbReference>
<evidence type="ECO:0000313" key="5">
    <source>
        <dbReference type="EMBL" id="OGK15241.1"/>
    </source>
</evidence>
<feature type="domain" description="Fido" evidence="4">
    <location>
        <begin position="103"/>
        <end position="250"/>
    </location>
</feature>
<evidence type="ECO:0000313" key="6">
    <source>
        <dbReference type="Proteomes" id="UP000178372"/>
    </source>
</evidence>
<gene>
    <name evidence="5" type="ORF">A2690_00520</name>
</gene>
<evidence type="ECO:0000256" key="2">
    <source>
        <dbReference type="PIRSR" id="PIRSR640198-2"/>
    </source>
</evidence>
<dbReference type="Gene3D" id="1.10.10.10">
    <property type="entry name" value="Winged helix-like DNA-binding domain superfamily/Winged helix DNA-binding domain"/>
    <property type="match status" value="1"/>
</dbReference>
<evidence type="ECO:0000256" key="1">
    <source>
        <dbReference type="PIRSR" id="PIRSR640198-1"/>
    </source>
</evidence>
<dbReference type="EMBL" id="MFZF01000033">
    <property type="protein sequence ID" value="OGK15241.1"/>
    <property type="molecule type" value="Genomic_DNA"/>
</dbReference>
<sequence length="339" mass="39328">MYQPFFEISPRISSALEAIGQILGFLKATRIPKAYEKEYLTKVIIDTINSSTAIEGNTLTPSQIKKVVKGKKIIAMQKDIQEVKNYHRAVKELIKITKTKDDISEKIILNLHKIITNKLDINRSGQYRKQMVIVGDYLSPKPNEVLRLMKEFVKWINKPTPTDLSPLLYAGIVHYRFVAIHPFADGNGRTARILTKLILMKFGYNITKLFSLETYYNRDRKAYYQALSTIDKYRIDRKENLTLWLEYFIEGMLVEAERARSKIIELQSKSKQVPILLTNSQQKALVWFTKNKILRMQDYIKISGLSRKGAYKSLNVLVKLRQIIKVGVGKQTYYVLLEK</sequence>
<dbReference type="InterPro" id="IPR040198">
    <property type="entry name" value="Fido_containing"/>
</dbReference>
<dbReference type="PANTHER" id="PTHR13504">
    <property type="entry name" value="FIDO DOMAIN-CONTAINING PROTEIN DDB_G0283145"/>
    <property type="match status" value="1"/>
</dbReference>
<dbReference type="Proteomes" id="UP000178372">
    <property type="component" value="Unassembled WGS sequence"/>
</dbReference>
<proteinExistence type="predicted"/>
<dbReference type="PANTHER" id="PTHR13504:SF38">
    <property type="entry name" value="FIDO DOMAIN-CONTAINING PROTEIN"/>
    <property type="match status" value="1"/>
</dbReference>
<keyword evidence="2" id="KW-0067">ATP-binding</keyword>
<dbReference type="InterPro" id="IPR036597">
    <property type="entry name" value="Fido-like_dom_sf"/>
</dbReference>
<keyword evidence="2" id="KW-0547">Nucleotide-binding</keyword>
<comment type="caution">
    <text evidence="5">The sequence shown here is derived from an EMBL/GenBank/DDBJ whole genome shotgun (WGS) entry which is preliminary data.</text>
</comment>
<reference evidence="5 6" key="1">
    <citation type="journal article" date="2016" name="Nat. Commun.">
        <title>Thousands of microbial genomes shed light on interconnected biogeochemical processes in an aquifer system.</title>
        <authorList>
            <person name="Anantharaman K."/>
            <person name="Brown C.T."/>
            <person name="Hug L.A."/>
            <person name="Sharon I."/>
            <person name="Castelle C.J."/>
            <person name="Probst A.J."/>
            <person name="Thomas B.C."/>
            <person name="Singh A."/>
            <person name="Wilkins M.J."/>
            <person name="Karaoz U."/>
            <person name="Brodie E.L."/>
            <person name="Williams K.H."/>
            <person name="Hubbard S.S."/>
            <person name="Banfield J.F."/>
        </authorList>
    </citation>
    <scope>NUCLEOTIDE SEQUENCE [LARGE SCALE GENOMIC DNA]</scope>
</reference>
<feature type="site" description="Important for autoinhibition of adenylyltransferase activity" evidence="3">
    <location>
        <position position="55"/>
    </location>
</feature>
<dbReference type="PROSITE" id="PS51459">
    <property type="entry name" value="FIDO"/>
    <property type="match status" value="1"/>
</dbReference>
<dbReference type="Pfam" id="PF02661">
    <property type="entry name" value="Fic"/>
    <property type="match status" value="1"/>
</dbReference>
<accession>A0A1F7G8K1</accession>
<evidence type="ECO:0000256" key="3">
    <source>
        <dbReference type="PIRSR" id="PIRSR640198-3"/>
    </source>
</evidence>